<dbReference type="PANTHER" id="PTHR33606:SF3">
    <property type="entry name" value="PROTEIN YCII"/>
    <property type="match status" value="1"/>
</dbReference>
<comment type="caution">
    <text evidence="2">The sequence shown here is derived from an EMBL/GenBank/DDBJ whole genome shotgun (WGS) entry which is preliminary data.</text>
</comment>
<feature type="domain" description="YCII-related" evidence="1">
    <location>
        <begin position="11"/>
        <end position="93"/>
    </location>
</feature>
<dbReference type="InterPro" id="IPR005545">
    <property type="entry name" value="YCII"/>
</dbReference>
<dbReference type="Pfam" id="PF03795">
    <property type="entry name" value="YCII"/>
    <property type="match status" value="1"/>
</dbReference>
<dbReference type="Gene3D" id="3.30.70.1060">
    <property type="entry name" value="Dimeric alpha+beta barrel"/>
    <property type="match status" value="1"/>
</dbReference>
<evidence type="ECO:0000313" key="2">
    <source>
        <dbReference type="EMBL" id="OWT42981.1"/>
    </source>
</evidence>
<dbReference type="SUPFAM" id="SSF54909">
    <property type="entry name" value="Dimeric alpha+beta barrel"/>
    <property type="match status" value="1"/>
</dbReference>
<name>A0A219AQG8_METCM</name>
<dbReference type="EMBL" id="LSBJ02000004">
    <property type="protein sequence ID" value="OWT42981.1"/>
    <property type="molecule type" value="Genomic_DNA"/>
</dbReference>
<dbReference type="RefSeq" id="XP_022285442.1">
    <property type="nucleotide sequence ID" value="XM_022429504.1"/>
</dbReference>
<dbReference type="Proteomes" id="UP000078397">
    <property type="component" value="Unassembled WGS sequence"/>
</dbReference>
<evidence type="ECO:0000259" key="1">
    <source>
        <dbReference type="Pfam" id="PF03795"/>
    </source>
</evidence>
<evidence type="ECO:0000313" key="3">
    <source>
        <dbReference type="Proteomes" id="UP000078397"/>
    </source>
</evidence>
<dbReference type="GeneID" id="33936734"/>
<dbReference type="PANTHER" id="PTHR33606">
    <property type="entry name" value="PROTEIN YCII"/>
    <property type="match status" value="1"/>
</dbReference>
<dbReference type="InterPro" id="IPR051807">
    <property type="entry name" value="Sec-metab_biosynth-assoc"/>
</dbReference>
<dbReference type="OrthoDB" id="5519740at2759"/>
<dbReference type="KEGG" id="pchm:VFPPC_17826"/>
<organism evidence="2 3">
    <name type="scientific">Pochonia chlamydosporia 170</name>
    <dbReference type="NCBI Taxonomy" id="1380566"/>
    <lineage>
        <taxon>Eukaryota</taxon>
        <taxon>Fungi</taxon>
        <taxon>Dikarya</taxon>
        <taxon>Ascomycota</taxon>
        <taxon>Pezizomycotina</taxon>
        <taxon>Sordariomycetes</taxon>
        <taxon>Hypocreomycetidae</taxon>
        <taxon>Hypocreales</taxon>
        <taxon>Clavicipitaceae</taxon>
        <taxon>Pochonia</taxon>
    </lineage>
</organism>
<accession>A0A219AQG8</accession>
<sequence>MSDQEVEWFVQIWDKPGTLQARFQHGAQHMAYHQPNRETGRLVFSGPTLKSHPTTPGSPMEVTGSVLVFRLAGGEQEVRNILQGDPLGKAGVWDLDGATVTPFKLFRQPK</sequence>
<dbReference type="InterPro" id="IPR011008">
    <property type="entry name" value="Dimeric_a/b-barrel"/>
</dbReference>
<gene>
    <name evidence="2" type="ORF">VFPPC_17826</name>
</gene>
<keyword evidence="3" id="KW-1185">Reference proteome</keyword>
<proteinExistence type="predicted"/>
<protein>
    <submittedName>
        <fullName evidence="2">YCII-related domain-containing protein</fullName>
    </submittedName>
</protein>
<dbReference type="AlphaFoldDB" id="A0A219AQG8"/>
<reference evidence="2 3" key="1">
    <citation type="journal article" date="2016" name="PLoS Pathog.">
        <title>Biosynthesis of antibiotic leucinostatins in bio-control fungus Purpureocillium lilacinum and their inhibition on phytophthora revealed by genome mining.</title>
        <authorList>
            <person name="Wang G."/>
            <person name="Liu Z."/>
            <person name="Lin R."/>
            <person name="Li E."/>
            <person name="Mao Z."/>
            <person name="Ling J."/>
            <person name="Yang Y."/>
            <person name="Yin W.B."/>
            <person name="Xie B."/>
        </authorList>
    </citation>
    <scope>NUCLEOTIDE SEQUENCE [LARGE SCALE GENOMIC DNA]</scope>
    <source>
        <strain evidence="2">170</strain>
    </source>
</reference>